<dbReference type="InterPro" id="IPR002589">
    <property type="entry name" value="Macro_dom"/>
</dbReference>
<dbReference type="PANTHER" id="PTHR11106:SF27">
    <property type="entry name" value="MACRO DOMAIN-CONTAINING PROTEIN"/>
    <property type="match status" value="1"/>
</dbReference>
<sequence length="183" mass="19518">MNRLQINQTTLSLAKGDITRCEVDAIVNAANESLLGGGGVDGAIHRAAGPKLLAACRLLNGCRTGEAKLTPGFRLKATYVIHTVGPVWRGGTHGETELLASCYQKSLELADANGIRTLAFPAISTGIYGYPLSQATKIAVGTIKTYLENNPQTSSTEITFVCFDDATVHAYEQAFEELERGTD</sequence>
<feature type="domain" description="Macro" evidence="1">
    <location>
        <begin position="1"/>
        <end position="179"/>
    </location>
</feature>
<accession>A0A383TIN1</accession>
<dbReference type="SUPFAM" id="SSF52949">
    <property type="entry name" value="Macro domain-like"/>
    <property type="match status" value="1"/>
</dbReference>
<dbReference type="Gene3D" id="3.40.220.10">
    <property type="entry name" value="Leucine Aminopeptidase, subunit E, domain 1"/>
    <property type="match status" value="1"/>
</dbReference>
<dbReference type="InterPro" id="IPR043472">
    <property type="entry name" value="Macro_dom-like"/>
</dbReference>
<dbReference type="PANTHER" id="PTHR11106">
    <property type="entry name" value="GANGLIOSIDE INDUCED DIFFERENTIATION ASSOCIATED PROTEIN 2-RELATED"/>
    <property type="match status" value="1"/>
</dbReference>
<protein>
    <recommendedName>
        <fullName evidence="1">Macro domain-containing protein</fullName>
    </recommendedName>
</protein>
<dbReference type="AlphaFoldDB" id="A0A383TIN1"/>
<dbReference type="Pfam" id="PF01661">
    <property type="entry name" value="Macro"/>
    <property type="match status" value="1"/>
</dbReference>
<dbReference type="PROSITE" id="PS51154">
    <property type="entry name" value="MACRO"/>
    <property type="match status" value="1"/>
</dbReference>
<dbReference type="EMBL" id="UNRR01000043">
    <property type="protein sequence ID" value="SYZ80133.1"/>
    <property type="molecule type" value="Genomic_DNA"/>
</dbReference>
<dbReference type="SMART" id="SM00506">
    <property type="entry name" value="A1pp"/>
    <property type="match status" value="1"/>
</dbReference>
<organism evidence="2 3">
    <name type="scientific">Trichococcus shcherbakoviae</name>
    <dbReference type="NCBI Taxonomy" id="2094020"/>
    <lineage>
        <taxon>Bacteria</taxon>
        <taxon>Bacillati</taxon>
        <taxon>Bacillota</taxon>
        <taxon>Bacilli</taxon>
        <taxon>Lactobacillales</taxon>
        <taxon>Carnobacteriaceae</taxon>
        <taxon>Trichococcus</taxon>
    </lineage>
</organism>
<dbReference type="Proteomes" id="UP000262072">
    <property type="component" value="Unassembled WGS sequence"/>
</dbReference>
<dbReference type="NCBIfam" id="NF001664">
    <property type="entry name" value="PRK00431.1-6"/>
    <property type="match status" value="1"/>
</dbReference>
<proteinExistence type="predicted"/>
<evidence type="ECO:0000259" key="1">
    <source>
        <dbReference type="PROSITE" id="PS51154"/>
    </source>
</evidence>
<dbReference type="GO" id="GO:0019213">
    <property type="term" value="F:deacetylase activity"/>
    <property type="evidence" value="ECO:0007669"/>
    <property type="project" value="TreeGrafter"/>
</dbReference>
<name>A0A383TIN1_9LACT</name>
<dbReference type="RefSeq" id="WP_119094127.1">
    <property type="nucleotide sequence ID" value="NZ_UNRR01000043.1"/>
</dbReference>
<evidence type="ECO:0000313" key="2">
    <source>
        <dbReference type="EMBL" id="SYZ80133.1"/>
    </source>
</evidence>
<dbReference type="OrthoDB" id="6194521at2"/>
<gene>
    <name evidence="2" type="ORF">TART1_3009</name>
</gene>
<reference evidence="3" key="1">
    <citation type="submission" date="2018-05" db="EMBL/GenBank/DDBJ databases">
        <authorList>
            <person name="Strepis N."/>
        </authorList>
    </citation>
    <scope>NUCLEOTIDE SEQUENCE [LARGE SCALE GENOMIC DNA]</scope>
</reference>
<dbReference type="CDD" id="cd02908">
    <property type="entry name" value="Macro_OAADPr_deacetylase"/>
    <property type="match status" value="1"/>
</dbReference>
<evidence type="ECO:0000313" key="3">
    <source>
        <dbReference type="Proteomes" id="UP000262072"/>
    </source>
</evidence>